<dbReference type="InterPro" id="IPR013767">
    <property type="entry name" value="PAS_fold"/>
</dbReference>
<feature type="domain" description="Histidine kinase" evidence="15">
    <location>
        <begin position="497"/>
        <end position="714"/>
    </location>
</feature>
<comment type="catalytic activity">
    <reaction evidence="1">
        <text>ATP + protein L-histidine = ADP + protein N-phospho-L-histidine.</text>
        <dbReference type="EC" id="2.7.13.3"/>
    </reaction>
</comment>
<dbReference type="InterPro" id="IPR036890">
    <property type="entry name" value="HATPase_C_sf"/>
</dbReference>
<feature type="compositionally biased region" description="Low complexity" evidence="13">
    <location>
        <begin position="824"/>
        <end position="838"/>
    </location>
</feature>
<keyword evidence="6 14" id="KW-0812">Transmembrane</keyword>
<dbReference type="SMART" id="SM00091">
    <property type="entry name" value="PAS"/>
    <property type="match status" value="1"/>
</dbReference>
<accession>A0A934TJ21</accession>
<evidence type="ECO:0000256" key="12">
    <source>
        <dbReference type="ARBA" id="ARBA00023136"/>
    </source>
</evidence>
<evidence type="ECO:0000256" key="11">
    <source>
        <dbReference type="ARBA" id="ARBA00023012"/>
    </source>
</evidence>
<protein>
    <recommendedName>
        <fullName evidence="3">histidine kinase</fullName>
        <ecNumber evidence="3">2.7.13.3</ecNumber>
    </recommendedName>
</protein>
<keyword evidence="8" id="KW-0418">Kinase</keyword>
<keyword evidence="18" id="KW-1185">Reference proteome</keyword>
<comment type="subcellular location">
    <subcellularLocation>
        <location evidence="2">Membrane</location>
    </subcellularLocation>
</comment>
<keyword evidence="4" id="KW-0597">Phosphoprotein</keyword>
<evidence type="ECO:0000256" key="9">
    <source>
        <dbReference type="ARBA" id="ARBA00022840"/>
    </source>
</evidence>
<reference evidence="17" key="2">
    <citation type="journal article" date="2020" name="Microorganisms">
        <title>Osmotic Adaptation and Compatible Solute Biosynthesis of Phototrophic Bacteria as Revealed from Genome Analyses.</title>
        <authorList>
            <person name="Imhoff J.F."/>
            <person name="Rahn T."/>
            <person name="Kunzel S."/>
            <person name="Keller A."/>
            <person name="Neulinger S.C."/>
        </authorList>
    </citation>
    <scope>NUCLEOTIDE SEQUENCE</scope>
    <source>
        <strain evidence="17">LMG 28126</strain>
    </source>
</reference>
<keyword evidence="5" id="KW-0808">Transferase</keyword>
<evidence type="ECO:0000313" key="18">
    <source>
        <dbReference type="Proteomes" id="UP000706333"/>
    </source>
</evidence>
<evidence type="ECO:0000256" key="13">
    <source>
        <dbReference type="SAM" id="MobiDB-lite"/>
    </source>
</evidence>
<dbReference type="PANTHER" id="PTHR43047">
    <property type="entry name" value="TWO-COMPONENT HISTIDINE PROTEIN KINASE"/>
    <property type="match status" value="1"/>
</dbReference>
<dbReference type="PRINTS" id="PR00344">
    <property type="entry name" value="BCTRLSENSOR"/>
</dbReference>
<feature type="transmembrane region" description="Helical" evidence="14">
    <location>
        <begin position="219"/>
        <end position="238"/>
    </location>
</feature>
<dbReference type="AlphaFoldDB" id="A0A934TJ21"/>
<dbReference type="NCBIfam" id="TIGR00229">
    <property type="entry name" value="sensory_box"/>
    <property type="match status" value="1"/>
</dbReference>
<evidence type="ECO:0000256" key="3">
    <source>
        <dbReference type="ARBA" id="ARBA00012438"/>
    </source>
</evidence>
<sequence>MLECLLPGPPPATVLAGLGLWAGLGGVALSVCGPRVFHGKPFFLLTLVGMLWWLGAAVMEHWVATEGCKVLWAKLAWPGIALVPTAVAFFLFDYAFARSTFGAGWKRAVLVAGPVAITAVALGNGWHGQFYGPATRLAEVAGRPAVIYDHGPAFHAAAVYLYGFLLAGVAVLLVGVARTHRAHRGFFLLWLAVTLAPVVANLGYLVSGVTLWGMDPTPFTFAVALVAFAGLILADRLFDLGSVARDILFLDTANPIVVIDGAGRVAGANPAAMGVLGAHVAAGRSLSACPALGPAADPARAGPPAPLVIGARSYEPRLTRIARPMRDSRVGMGWVLELRDITERRALELRLQAERDFLAQITETSISGIVALDGAGRIVFANAEAARILGVGCAALQGRRYDDPQWHPAPPDGSPPMACRLTDGQALRDVRHVIHRPDGARRVISVNAAPVVHAGAAARTVCTLTDVTDALAAAEALHRATERAESASRSKSQFLANMSHEIRTPLNGILGMAELLEGALPEPEARQMATTIRESGEGLMTLLNDILDMSRIEAGKLTLERIAFAPADLLRRLEALHALRARDKGLALRVEAQDSCASPRLGDPNRLMQVLHNLVGNAIKFTEAGTVTVRLACPAGQGIRLVVQDTGPGMTPEQAARVFEEFEQGDGSVARRHGGSGLGLAITRRLVMQMAGRIEVDTAPGQGTTVTVVLPLSEGEPHAAPPPDTRPTDALPADMATPAIAPPAIAPSDVAPPGAVASVAGPTGTPLTGARTPSDALPAARRPPLSMPDAMPSATHAGADPSDAAASGVPPSATARPPVPMPDAAPSAAGAEVGAGFR</sequence>
<dbReference type="PROSITE" id="PS50109">
    <property type="entry name" value="HIS_KIN"/>
    <property type="match status" value="1"/>
</dbReference>
<evidence type="ECO:0000259" key="15">
    <source>
        <dbReference type="PROSITE" id="PS50109"/>
    </source>
</evidence>
<dbReference type="InterPro" id="IPR003661">
    <property type="entry name" value="HisK_dim/P_dom"/>
</dbReference>
<gene>
    <name evidence="17" type="ORF">CCR87_05065</name>
</gene>
<keyword evidence="9" id="KW-0067">ATP-binding</keyword>
<reference evidence="17" key="1">
    <citation type="submission" date="2017-05" db="EMBL/GenBank/DDBJ databases">
        <authorList>
            <person name="Imhoff J.F."/>
            <person name="Rahn T."/>
            <person name="Kuenzel S."/>
            <person name="Neulinger S.C."/>
        </authorList>
    </citation>
    <scope>NUCLEOTIDE SEQUENCE</scope>
    <source>
        <strain evidence="17">LMG 28126</strain>
    </source>
</reference>
<feature type="compositionally biased region" description="Low complexity" evidence="13">
    <location>
        <begin position="728"/>
        <end position="739"/>
    </location>
</feature>
<evidence type="ECO:0000256" key="6">
    <source>
        <dbReference type="ARBA" id="ARBA00022692"/>
    </source>
</evidence>
<name>A0A934TJ21_9RHOB</name>
<evidence type="ECO:0000256" key="14">
    <source>
        <dbReference type="SAM" id="Phobius"/>
    </source>
</evidence>
<feature type="transmembrane region" description="Helical" evidence="14">
    <location>
        <begin position="12"/>
        <end position="31"/>
    </location>
</feature>
<dbReference type="InterPro" id="IPR035965">
    <property type="entry name" value="PAS-like_dom_sf"/>
</dbReference>
<keyword evidence="10 14" id="KW-1133">Transmembrane helix</keyword>
<dbReference type="GO" id="GO:0006355">
    <property type="term" value="P:regulation of DNA-templated transcription"/>
    <property type="evidence" value="ECO:0007669"/>
    <property type="project" value="InterPro"/>
</dbReference>
<dbReference type="InterPro" id="IPR005467">
    <property type="entry name" value="His_kinase_dom"/>
</dbReference>
<dbReference type="Gene3D" id="1.10.287.130">
    <property type="match status" value="1"/>
</dbReference>
<keyword evidence="7" id="KW-0547">Nucleotide-binding</keyword>
<dbReference type="InterPro" id="IPR031621">
    <property type="entry name" value="HisKA_7TM"/>
</dbReference>
<dbReference type="GO" id="GO:0016020">
    <property type="term" value="C:membrane"/>
    <property type="evidence" value="ECO:0007669"/>
    <property type="project" value="UniProtKB-SubCell"/>
</dbReference>
<keyword evidence="11" id="KW-0902">Two-component regulatory system</keyword>
<dbReference type="SUPFAM" id="SSF55785">
    <property type="entry name" value="PYP-like sensor domain (PAS domain)"/>
    <property type="match status" value="1"/>
</dbReference>
<evidence type="ECO:0000256" key="4">
    <source>
        <dbReference type="ARBA" id="ARBA00022553"/>
    </source>
</evidence>
<dbReference type="InterPro" id="IPR036097">
    <property type="entry name" value="HisK_dim/P_sf"/>
</dbReference>
<dbReference type="CDD" id="cd00082">
    <property type="entry name" value="HisKA"/>
    <property type="match status" value="1"/>
</dbReference>
<dbReference type="SUPFAM" id="SSF47384">
    <property type="entry name" value="Homodimeric domain of signal transducing histidine kinase"/>
    <property type="match status" value="1"/>
</dbReference>
<feature type="region of interest" description="Disordered" evidence="13">
    <location>
        <begin position="713"/>
        <end position="838"/>
    </location>
</feature>
<dbReference type="Gene3D" id="3.30.565.10">
    <property type="entry name" value="Histidine kinase-like ATPase, C-terminal domain"/>
    <property type="match status" value="1"/>
</dbReference>
<dbReference type="RefSeq" id="WP_201156491.1">
    <property type="nucleotide sequence ID" value="NZ_NHSD01000157.1"/>
</dbReference>
<dbReference type="InterPro" id="IPR004358">
    <property type="entry name" value="Sig_transdc_His_kin-like_C"/>
</dbReference>
<evidence type="ECO:0000313" key="17">
    <source>
        <dbReference type="EMBL" id="MBK5926722.1"/>
    </source>
</evidence>
<comment type="caution">
    <text evidence="17">The sequence shown here is derived from an EMBL/GenBank/DDBJ whole genome shotgun (WGS) entry which is preliminary data.</text>
</comment>
<feature type="transmembrane region" description="Helical" evidence="14">
    <location>
        <begin position="43"/>
        <end position="63"/>
    </location>
</feature>
<dbReference type="InterPro" id="IPR003594">
    <property type="entry name" value="HATPase_dom"/>
</dbReference>
<evidence type="ECO:0000256" key="2">
    <source>
        <dbReference type="ARBA" id="ARBA00004370"/>
    </source>
</evidence>
<dbReference type="Gene3D" id="3.30.450.20">
    <property type="entry name" value="PAS domain"/>
    <property type="match status" value="1"/>
</dbReference>
<proteinExistence type="predicted"/>
<dbReference type="FunFam" id="3.30.565.10:FF:000010">
    <property type="entry name" value="Sensor histidine kinase RcsC"/>
    <property type="match status" value="1"/>
</dbReference>
<evidence type="ECO:0000256" key="1">
    <source>
        <dbReference type="ARBA" id="ARBA00000085"/>
    </source>
</evidence>
<evidence type="ECO:0000256" key="8">
    <source>
        <dbReference type="ARBA" id="ARBA00022777"/>
    </source>
</evidence>
<evidence type="ECO:0000256" key="10">
    <source>
        <dbReference type="ARBA" id="ARBA00022989"/>
    </source>
</evidence>
<dbReference type="InterPro" id="IPR000014">
    <property type="entry name" value="PAS"/>
</dbReference>
<dbReference type="Pfam" id="PF02518">
    <property type="entry name" value="HATPase_c"/>
    <property type="match status" value="1"/>
</dbReference>
<organism evidence="17 18">
    <name type="scientific">Rhodobaculum claviforme</name>
    <dbReference type="NCBI Taxonomy" id="1549854"/>
    <lineage>
        <taxon>Bacteria</taxon>
        <taxon>Pseudomonadati</taxon>
        <taxon>Pseudomonadota</taxon>
        <taxon>Alphaproteobacteria</taxon>
        <taxon>Rhodobacterales</taxon>
        <taxon>Paracoccaceae</taxon>
        <taxon>Rhodobaculum</taxon>
    </lineage>
</organism>
<evidence type="ECO:0000259" key="16">
    <source>
        <dbReference type="PROSITE" id="PS50112"/>
    </source>
</evidence>
<dbReference type="PROSITE" id="PS50112">
    <property type="entry name" value="PAS"/>
    <property type="match status" value="1"/>
</dbReference>
<feature type="transmembrane region" description="Helical" evidence="14">
    <location>
        <begin position="153"/>
        <end position="174"/>
    </location>
</feature>
<dbReference type="FunFam" id="1.10.287.130:FF:000004">
    <property type="entry name" value="Ethylene receptor 1"/>
    <property type="match status" value="1"/>
</dbReference>
<dbReference type="EC" id="2.7.13.3" evidence="3"/>
<evidence type="ECO:0000256" key="5">
    <source>
        <dbReference type="ARBA" id="ARBA00022679"/>
    </source>
</evidence>
<dbReference type="PANTHER" id="PTHR43047:SF78">
    <property type="entry name" value="SENSORY_REGULATORY PROTEIN RPFC"/>
    <property type="match status" value="1"/>
</dbReference>
<feature type="domain" description="PAS" evidence="16">
    <location>
        <begin position="354"/>
        <end position="399"/>
    </location>
</feature>
<dbReference type="Pfam" id="PF16927">
    <property type="entry name" value="HisKA_7TM"/>
    <property type="match status" value="1"/>
</dbReference>
<feature type="compositionally biased region" description="Low complexity" evidence="13">
    <location>
        <begin position="746"/>
        <end position="765"/>
    </location>
</feature>
<dbReference type="Proteomes" id="UP000706333">
    <property type="component" value="Unassembled WGS sequence"/>
</dbReference>
<dbReference type="SMART" id="SM00388">
    <property type="entry name" value="HisKA"/>
    <property type="match status" value="1"/>
</dbReference>
<keyword evidence="12 14" id="KW-0472">Membrane</keyword>
<dbReference type="EMBL" id="NHSD01000157">
    <property type="protein sequence ID" value="MBK5926722.1"/>
    <property type="molecule type" value="Genomic_DNA"/>
</dbReference>
<evidence type="ECO:0000256" key="7">
    <source>
        <dbReference type="ARBA" id="ARBA00022741"/>
    </source>
</evidence>
<feature type="non-terminal residue" evidence="17">
    <location>
        <position position="838"/>
    </location>
</feature>
<feature type="transmembrane region" description="Helical" evidence="14">
    <location>
        <begin position="75"/>
        <end position="96"/>
    </location>
</feature>
<dbReference type="Pfam" id="PF00512">
    <property type="entry name" value="HisKA"/>
    <property type="match status" value="1"/>
</dbReference>
<dbReference type="CDD" id="cd00130">
    <property type="entry name" value="PAS"/>
    <property type="match status" value="1"/>
</dbReference>
<dbReference type="SMART" id="SM00387">
    <property type="entry name" value="HATPase_c"/>
    <property type="match status" value="1"/>
</dbReference>
<dbReference type="Pfam" id="PF00989">
    <property type="entry name" value="PAS"/>
    <property type="match status" value="1"/>
</dbReference>
<dbReference type="GO" id="GO:0005524">
    <property type="term" value="F:ATP binding"/>
    <property type="evidence" value="ECO:0007669"/>
    <property type="project" value="UniProtKB-KW"/>
</dbReference>
<feature type="transmembrane region" description="Helical" evidence="14">
    <location>
        <begin position="186"/>
        <end position="207"/>
    </location>
</feature>
<feature type="compositionally biased region" description="Low complexity" evidence="13">
    <location>
        <begin position="797"/>
        <end position="813"/>
    </location>
</feature>
<dbReference type="SUPFAM" id="SSF55874">
    <property type="entry name" value="ATPase domain of HSP90 chaperone/DNA topoisomerase II/histidine kinase"/>
    <property type="match status" value="1"/>
</dbReference>
<feature type="transmembrane region" description="Helical" evidence="14">
    <location>
        <begin position="108"/>
        <end position="127"/>
    </location>
</feature>
<dbReference type="GO" id="GO:0000155">
    <property type="term" value="F:phosphorelay sensor kinase activity"/>
    <property type="evidence" value="ECO:0007669"/>
    <property type="project" value="InterPro"/>
</dbReference>
<dbReference type="CDD" id="cd16922">
    <property type="entry name" value="HATPase_EvgS-ArcB-TorS-like"/>
    <property type="match status" value="1"/>
</dbReference>